<evidence type="ECO:0000313" key="2">
    <source>
        <dbReference type="EMBL" id="MDA0177381.1"/>
    </source>
</evidence>
<keyword evidence="1" id="KW-0472">Membrane</keyword>
<proteinExistence type="predicted"/>
<feature type="transmembrane region" description="Helical" evidence="1">
    <location>
        <begin position="71"/>
        <end position="91"/>
    </location>
</feature>
<dbReference type="Proteomes" id="UP001149142">
    <property type="component" value="Unassembled WGS sequence"/>
</dbReference>
<protein>
    <recommendedName>
        <fullName evidence="4">DUF5673 domain-containing protein</fullName>
    </recommendedName>
</protein>
<evidence type="ECO:0000256" key="1">
    <source>
        <dbReference type="SAM" id="Phobius"/>
    </source>
</evidence>
<gene>
    <name evidence="2" type="ORF">OOZ35_07760</name>
</gene>
<reference evidence="2" key="1">
    <citation type="submission" date="2022-11" db="EMBL/GenBank/DDBJ databases">
        <title>Refractory cell wall polysaccharides provide important carbon source for microbial heterotrophs in the hadal ocean.</title>
        <authorList>
            <person name="Zhu X."/>
        </authorList>
    </citation>
    <scope>NUCLEOTIDE SEQUENCE</scope>
    <source>
        <strain evidence="2">MTRN7</strain>
    </source>
</reference>
<keyword evidence="3" id="KW-1185">Reference proteome</keyword>
<feature type="transmembrane region" description="Helical" evidence="1">
    <location>
        <begin position="37"/>
        <end position="56"/>
    </location>
</feature>
<evidence type="ECO:0008006" key="4">
    <source>
        <dbReference type="Google" id="ProtNLM"/>
    </source>
</evidence>
<accession>A0ABT4S0S4</accession>
<dbReference type="EMBL" id="JAPFGC010000002">
    <property type="protein sequence ID" value="MDA0177381.1"/>
    <property type="molecule type" value="Genomic_DNA"/>
</dbReference>
<keyword evidence="1" id="KW-0812">Transmembrane</keyword>
<evidence type="ECO:0000313" key="3">
    <source>
        <dbReference type="Proteomes" id="UP001149142"/>
    </source>
</evidence>
<feature type="transmembrane region" description="Helical" evidence="1">
    <location>
        <begin position="7"/>
        <end position="25"/>
    </location>
</feature>
<organism evidence="2 3">
    <name type="scientific">Mesoflavibacter profundi</name>
    <dbReference type="NCBI Taxonomy" id="2708110"/>
    <lineage>
        <taxon>Bacteria</taxon>
        <taxon>Pseudomonadati</taxon>
        <taxon>Bacteroidota</taxon>
        <taxon>Flavobacteriia</taxon>
        <taxon>Flavobacteriales</taxon>
        <taxon>Flavobacteriaceae</taxon>
        <taxon>Mesoflavibacter</taxon>
    </lineage>
</organism>
<dbReference type="RefSeq" id="WP_270005436.1">
    <property type="nucleotide sequence ID" value="NZ_JAPFGC010000002.1"/>
</dbReference>
<comment type="caution">
    <text evidence="2">The sequence shown here is derived from an EMBL/GenBank/DDBJ whole genome shotgun (WGS) entry which is preliminary data.</text>
</comment>
<sequence length="192" mass="22721">MNYKSIFRAFFPIGIILFLVLKSELRTEGSFGGLVDFFKYVFFLILGITIFIYTIVKQGKKISKKTEVREAKIILTFLLLSTFIAISSFWFPKDFFEKEPEFIAMDTFGTELRLLKDGKYMLRTRDYEWTTIDRGIYKIKDSIILLDEEVKEKRWGKRTQKYMIKNKNLIPIYSSGIETDSTEFLTIKMKKN</sequence>
<keyword evidence="1" id="KW-1133">Transmembrane helix</keyword>
<name>A0ABT4S0S4_9FLAO</name>